<evidence type="ECO:0000313" key="1">
    <source>
        <dbReference type="EMBL" id="GES92329.1"/>
    </source>
</evidence>
<dbReference type="Proteomes" id="UP000615446">
    <property type="component" value="Unassembled WGS sequence"/>
</dbReference>
<name>A0A8H3QWW9_9GLOM</name>
<gene>
    <name evidence="1" type="ORF">RCL2_001911400</name>
</gene>
<dbReference type="OrthoDB" id="2424089at2759"/>
<accession>A0A8H3QWW9</accession>
<evidence type="ECO:0000313" key="2">
    <source>
        <dbReference type="Proteomes" id="UP000615446"/>
    </source>
</evidence>
<comment type="caution">
    <text evidence="1">The sequence shown here is derived from an EMBL/GenBank/DDBJ whole genome shotgun (WGS) entry which is preliminary data.</text>
</comment>
<protein>
    <submittedName>
        <fullName evidence="1">Uncharacterized protein LOC105330322</fullName>
    </submittedName>
</protein>
<organism evidence="1 2">
    <name type="scientific">Rhizophagus clarus</name>
    <dbReference type="NCBI Taxonomy" id="94130"/>
    <lineage>
        <taxon>Eukaryota</taxon>
        <taxon>Fungi</taxon>
        <taxon>Fungi incertae sedis</taxon>
        <taxon>Mucoromycota</taxon>
        <taxon>Glomeromycotina</taxon>
        <taxon>Glomeromycetes</taxon>
        <taxon>Glomerales</taxon>
        <taxon>Glomeraceae</taxon>
        <taxon>Rhizophagus</taxon>
    </lineage>
</organism>
<dbReference type="AlphaFoldDB" id="A0A8H3QWW9"/>
<reference evidence="1" key="1">
    <citation type="submission" date="2019-10" db="EMBL/GenBank/DDBJ databases">
        <title>Conservation and host-specific expression of non-tandemly repeated heterogenous ribosome RNA gene in arbuscular mycorrhizal fungi.</title>
        <authorList>
            <person name="Maeda T."/>
            <person name="Kobayashi Y."/>
            <person name="Nakagawa T."/>
            <person name="Ezawa T."/>
            <person name="Yamaguchi K."/>
            <person name="Bino T."/>
            <person name="Nishimoto Y."/>
            <person name="Shigenobu S."/>
            <person name="Kawaguchi M."/>
        </authorList>
    </citation>
    <scope>NUCLEOTIDE SEQUENCE</scope>
    <source>
        <strain evidence="1">HR1</strain>
    </source>
</reference>
<proteinExistence type="predicted"/>
<sequence length="524" mass="60035">MIPDLVPQRNSFMIMMQNAHRTQLYLPIFSQSGKPNRKQTLRGDLVNWVHLHNGGWSTQSLADTQGKQFIVSLVETIWYIDMCNHEKLKERSYHIPELFHEFFGPLAPYTTSSWMLRSNFDWLHDAFDRFIIAISSYVGFLQHQCDITAKNHASENPVRSIDKAVTVKIHKKNIWVAPVDKTKYNHLKNLLIDLPSWKPVDIEEYLPADPVDVSAANTTNDAKVDERVKLALELGDPDITIDLHEHRSGRSSKYDTFWKIAAQFLAGKAADVVTAVDERRHDIVVHLATAISVNDLLNQIKRECLLETPIPNAQWLRLQFWPKNLTRLSSLQFTGLLPLKFMVQTRQLRAFHPDVHYASALFRYEKEFAVKFRKITNLIFLDDKHRCKVGEPGFPVAAVERGKKVVVSKDTTFAVADHDFTKIGIIPSVAMICNIPELINGDFYAGKVHIGLKNPIFQPFSPLRHATELYHLLLDEELVDKPVLCLYTDGGPDHHCTYTRVQLSYICLFIALDLDHFVAIRTPL</sequence>
<dbReference type="EMBL" id="BLAL01000215">
    <property type="protein sequence ID" value="GES92329.1"/>
    <property type="molecule type" value="Genomic_DNA"/>
</dbReference>